<organism evidence="1 2">
    <name type="scientific">Streptomyces phaeoluteigriseus</name>
    <dbReference type="NCBI Taxonomy" id="114686"/>
    <lineage>
        <taxon>Bacteria</taxon>
        <taxon>Bacillati</taxon>
        <taxon>Actinomycetota</taxon>
        <taxon>Actinomycetes</taxon>
        <taxon>Kitasatosporales</taxon>
        <taxon>Streptomycetaceae</taxon>
        <taxon>Streptomyces</taxon>
        <taxon>Streptomyces aurantiacus group</taxon>
    </lineage>
</organism>
<gene>
    <name evidence="1" type="ORF">NFX46_00415</name>
</gene>
<dbReference type="RefSeq" id="WP_252545013.1">
    <property type="nucleotide sequence ID" value="NZ_CP099468.1"/>
</dbReference>
<keyword evidence="2" id="KW-1185">Reference proteome</keyword>
<reference evidence="1" key="1">
    <citation type="submission" date="2022-06" db="EMBL/GenBank/DDBJ databases">
        <title>Complete genome sequence of soil microorganisms Streptomyces sp. Qhu-M197 isolated from Alpine meadows habitats on the Tibetan Plateau.</title>
        <authorList>
            <person name="Zhang B."/>
            <person name="Xiang X."/>
            <person name="Fan J."/>
        </authorList>
    </citation>
    <scope>NUCLEOTIDE SEQUENCE</scope>
    <source>
        <strain evidence="1">Qhu-M197</strain>
    </source>
</reference>
<evidence type="ECO:0000313" key="2">
    <source>
        <dbReference type="Proteomes" id="UP001056374"/>
    </source>
</evidence>
<evidence type="ECO:0000313" key="1">
    <source>
        <dbReference type="EMBL" id="USQ82365.1"/>
    </source>
</evidence>
<dbReference type="Proteomes" id="UP001056374">
    <property type="component" value="Chromosome"/>
</dbReference>
<accession>A0ABY4Z110</accession>
<sequence>MRIRGTPVATALAVLFGSAVLGVMSSGTASVAATTVALARFPVEND</sequence>
<dbReference type="EMBL" id="CP099468">
    <property type="protein sequence ID" value="USQ82365.1"/>
    <property type="molecule type" value="Genomic_DNA"/>
</dbReference>
<protein>
    <submittedName>
        <fullName evidence="1">Uncharacterized protein</fullName>
    </submittedName>
</protein>
<name>A0ABY4Z110_9ACTN</name>
<proteinExistence type="predicted"/>